<keyword evidence="5" id="KW-0804">Transcription</keyword>
<keyword evidence="1" id="KW-0645">Protease</keyword>
<name>A0AAJ6AZV5_9HYPH</name>
<dbReference type="GO" id="GO:0004252">
    <property type="term" value="F:serine-type endopeptidase activity"/>
    <property type="evidence" value="ECO:0007669"/>
    <property type="project" value="InterPro"/>
</dbReference>
<reference evidence="7" key="1">
    <citation type="submission" date="2023-03" db="EMBL/GenBank/DDBJ databases">
        <title>Andean soil-derived lignocellulolytic bacterial consortium as a source of novel taxa and putative plastic-active enzymes.</title>
        <authorList>
            <person name="Diaz-Garcia L."/>
            <person name="Chuvochina M."/>
            <person name="Feuerriegel G."/>
            <person name="Bunk B."/>
            <person name="Sproer C."/>
            <person name="Streit W.R."/>
            <person name="Rodriguez L.M."/>
            <person name="Overmann J."/>
            <person name="Jimenez D.J."/>
        </authorList>
    </citation>
    <scope>NUCLEOTIDE SEQUENCE</scope>
    <source>
        <strain evidence="7">MAG 4196</strain>
    </source>
</reference>
<dbReference type="InterPro" id="IPR039418">
    <property type="entry name" value="LexA-like"/>
</dbReference>
<dbReference type="Gene3D" id="2.10.109.10">
    <property type="entry name" value="Umud Fragment, subunit A"/>
    <property type="match status" value="1"/>
</dbReference>
<dbReference type="InterPro" id="IPR010982">
    <property type="entry name" value="Lambda_DNA-bd_dom_sf"/>
</dbReference>
<evidence type="ECO:0000256" key="3">
    <source>
        <dbReference type="ARBA" id="ARBA00023015"/>
    </source>
</evidence>
<proteinExistence type="predicted"/>
<dbReference type="Pfam" id="PF01381">
    <property type="entry name" value="HTH_3"/>
    <property type="match status" value="1"/>
</dbReference>
<evidence type="ECO:0000259" key="6">
    <source>
        <dbReference type="PROSITE" id="PS50943"/>
    </source>
</evidence>
<dbReference type="InterPro" id="IPR015927">
    <property type="entry name" value="Peptidase_S24_S26A/B/C"/>
</dbReference>
<dbReference type="GO" id="GO:0003677">
    <property type="term" value="F:DNA binding"/>
    <property type="evidence" value="ECO:0007669"/>
    <property type="project" value="UniProtKB-KW"/>
</dbReference>
<dbReference type="EMBL" id="CP119312">
    <property type="protein sequence ID" value="WEK04537.1"/>
    <property type="molecule type" value="Genomic_DNA"/>
</dbReference>
<dbReference type="PANTHER" id="PTHR40661">
    <property type="match status" value="1"/>
</dbReference>
<keyword evidence="4" id="KW-0238">DNA-binding</keyword>
<evidence type="ECO:0000313" key="7">
    <source>
        <dbReference type="EMBL" id="WEK04537.1"/>
    </source>
</evidence>
<evidence type="ECO:0000256" key="4">
    <source>
        <dbReference type="ARBA" id="ARBA00023125"/>
    </source>
</evidence>
<accession>A0AAJ6AZV5</accession>
<dbReference type="GO" id="GO:0006508">
    <property type="term" value="P:proteolysis"/>
    <property type="evidence" value="ECO:0007669"/>
    <property type="project" value="UniProtKB-KW"/>
</dbReference>
<evidence type="ECO:0000256" key="2">
    <source>
        <dbReference type="ARBA" id="ARBA00022801"/>
    </source>
</evidence>
<keyword evidence="3" id="KW-0805">Transcription regulation</keyword>
<evidence type="ECO:0000256" key="5">
    <source>
        <dbReference type="ARBA" id="ARBA00023163"/>
    </source>
</evidence>
<dbReference type="AlphaFoldDB" id="A0AAJ6AZV5"/>
<organism evidence="7 8">
    <name type="scientific">Candidatus Devosia phytovorans</name>
    <dbReference type="NCBI Taxonomy" id="3121372"/>
    <lineage>
        <taxon>Bacteria</taxon>
        <taxon>Pseudomonadati</taxon>
        <taxon>Pseudomonadota</taxon>
        <taxon>Alphaproteobacteria</taxon>
        <taxon>Hyphomicrobiales</taxon>
        <taxon>Devosiaceae</taxon>
        <taxon>Devosia</taxon>
    </lineage>
</organism>
<gene>
    <name evidence="7" type="ORF">P0Y65_20570</name>
</gene>
<dbReference type="CDD" id="cd00093">
    <property type="entry name" value="HTH_XRE"/>
    <property type="match status" value="1"/>
</dbReference>
<dbReference type="SUPFAM" id="SSF51306">
    <property type="entry name" value="LexA/Signal peptidase"/>
    <property type="match status" value="1"/>
</dbReference>
<evidence type="ECO:0000256" key="1">
    <source>
        <dbReference type="ARBA" id="ARBA00022670"/>
    </source>
</evidence>
<dbReference type="SUPFAM" id="SSF47413">
    <property type="entry name" value="lambda repressor-like DNA-binding domains"/>
    <property type="match status" value="1"/>
</dbReference>
<evidence type="ECO:0000313" key="8">
    <source>
        <dbReference type="Proteomes" id="UP001217476"/>
    </source>
</evidence>
<feature type="domain" description="HTH cro/C1-type" evidence="6">
    <location>
        <begin position="8"/>
        <end position="36"/>
    </location>
</feature>
<keyword evidence="2" id="KW-0378">Hydrolase</keyword>
<dbReference type="Proteomes" id="UP001217476">
    <property type="component" value="Chromosome"/>
</dbReference>
<protein>
    <submittedName>
        <fullName evidence="7">S24 family peptidase</fullName>
    </submittedName>
</protein>
<dbReference type="PROSITE" id="PS00501">
    <property type="entry name" value="SPASE_I_1"/>
    <property type="match status" value="1"/>
</dbReference>
<sequence length="217" mass="24120">MTEIALIVRTILKKKKWTQARLADELGVTQPTIQRWLGGTMPETENRDALMAMIEDDDHAVARPAPVEAAKTSGDVPNLTIHAGLGSGGLEHVEVDANGQLTDQNYLDGYWTFPDSIRAGISHPSRTHALPVKGDSMEPTLPGGSVVFVDTTHNMPSPPDLYAIDYGDGLMIKRIELVPRSDTVKIISDNERYSNYELQRDELRVYGRVIASFQWRH</sequence>
<dbReference type="Gene3D" id="1.10.260.40">
    <property type="entry name" value="lambda repressor-like DNA-binding domains"/>
    <property type="match status" value="1"/>
</dbReference>
<dbReference type="InterPro" id="IPR001387">
    <property type="entry name" value="Cro/C1-type_HTH"/>
</dbReference>
<dbReference type="GO" id="GO:0016020">
    <property type="term" value="C:membrane"/>
    <property type="evidence" value="ECO:0007669"/>
    <property type="project" value="InterPro"/>
</dbReference>
<dbReference type="CDD" id="cd06529">
    <property type="entry name" value="S24_LexA-like"/>
    <property type="match status" value="1"/>
</dbReference>
<dbReference type="PANTHER" id="PTHR40661:SF1">
    <property type="entry name" value="HTH CRO_C1-TYPE DOMAIN-CONTAINING PROTEIN"/>
    <property type="match status" value="1"/>
</dbReference>
<dbReference type="Pfam" id="PF00717">
    <property type="entry name" value="Peptidase_S24"/>
    <property type="match status" value="1"/>
</dbReference>
<dbReference type="PROSITE" id="PS50943">
    <property type="entry name" value="HTH_CROC1"/>
    <property type="match status" value="1"/>
</dbReference>
<dbReference type="InterPro" id="IPR019756">
    <property type="entry name" value="Pept_S26A_signal_pept_1_Ser-AS"/>
</dbReference>
<dbReference type="InterPro" id="IPR036286">
    <property type="entry name" value="LexA/Signal_pep-like_sf"/>
</dbReference>